<dbReference type="InterPro" id="IPR029149">
    <property type="entry name" value="Creatin/AminoP/Spt16_N"/>
</dbReference>
<evidence type="ECO:0000256" key="3">
    <source>
        <dbReference type="RuleBase" id="RU000590"/>
    </source>
</evidence>
<dbReference type="InterPro" id="IPR036005">
    <property type="entry name" value="Creatinase/aminopeptidase-like"/>
</dbReference>
<dbReference type="EMBL" id="JBHSSM010000023">
    <property type="protein sequence ID" value="MFC6316005.1"/>
    <property type="molecule type" value="Genomic_DNA"/>
</dbReference>
<accession>A0ABW1USE2</accession>
<gene>
    <name evidence="6" type="ORF">ACFQHW_10565</name>
</gene>
<sequence length="356" mass="38230">MTRLEKLQQKMAAQELPAILVTAPKNVTYLSGFTGDESALLISADAGWFITDSRYTAQAAVQVKDFTIVCHQHGLYQEAAALADRGALTTVGIEADDINVATFQRLTQLFSHSELVPTTGLIEQLREVKDAAEIALLRQAIQITDDCFDYLLGYVEAGMTELQVATEMEYFMRQHGASGSSFATIVASGFRSAWPHGVASTKKIEPHELVTFDFGCYFQGYTSDITRTVAVGEPTDKAYEIYDLVLQANQAVIAATKPGVTGGEINDLAHGLIGAAGYGPNFGHGTGHGIGLDIHEGPGAWGIYQKQPLVAGNVVTDEPGIYIEDFGGVRIEDDLLVTANGCEVLTKAPKEALIVL</sequence>
<dbReference type="Pfam" id="PF00557">
    <property type="entry name" value="Peptidase_M24"/>
    <property type="match status" value="1"/>
</dbReference>
<keyword evidence="2" id="KW-0378">Hydrolase</keyword>
<dbReference type="PROSITE" id="PS00491">
    <property type="entry name" value="PROLINE_PEPTIDASE"/>
    <property type="match status" value="1"/>
</dbReference>
<reference evidence="7" key="1">
    <citation type="journal article" date="2019" name="Int. J. Syst. Evol. Microbiol.">
        <title>The Global Catalogue of Microorganisms (GCM) 10K type strain sequencing project: providing services to taxonomists for standard genome sequencing and annotation.</title>
        <authorList>
            <consortium name="The Broad Institute Genomics Platform"/>
            <consortium name="The Broad Institute Genome Sequencing Center for Infectious Disease"/>
            <person name="Wu L."/>
            <person name="Ma J."/>
        </authorList>
    </citation>
    <scope>NUCLEOTIDE SEQUENCE [LARGE SCALE GENOMIC DNA]</scope>
    <source>
        <strain evidence="7">CCM 8897</strain>
    </source>
</reference>
<dbReference type="InterPro" id="IPR000587">
    <property type="entry name" value="Creatinase_N"/>
</dbReference>
<dbReference type="InterPro" id="IPR001131">
    <property type="entry name" value="Peptidase_M24B_aminopep-P_CS"/>
</dbReference>
<feature type="domain" description="Creatinase N-terminal" evidence="5">
    <location>
        <begin position="3"/>
        <end position="128"/>
    </location>
</feature>
<dbReference type="Gene3D" id="3.90.230.10">
    <property type="entry name" value="Creatinase/methionine aminopeptidase superfamily"/>
    <property type="match status" value="1"/>
</dbReference>
<dbReference type="InterPro" id="IPR000994">
    <property type="entry name" value="Pept_M24"/>
</dbReference>
<protein>
    <submittedName>
        <fullName evidence="6">M24 family metallopeptidase</fullName>
    </submittedName>
</protein>
<dbReference type="RefSeq" id="WP_125601128.1">
    <property type="nucleotide sequence ID" value="NZ_JBHSSM010000023.1"/>
</dbReference>
<dbReference type="Gene3D" id="3.40.350.10">
    <property type="entry name" value="Creatinase/prolidase N-terminal domain"/>
    <property type="match status" value="1"/>
</dbReference>
<evidence type="ECO:0000259" key="5">
    <source>
        <dbReference type="Pfam" id="PF01321"/>
    </source>
</evidence>
<evidence type="ECO:0000313" key="7">
    <source>
        <dbReference type="Proteomes" id="UP001596310"/>
    </source>
</evidence>
<keyword evidence="1 3" id="KW-0479">Metal-binding</keyword>
<evidence type="ECO:0000256" key="2">
    <source>
        <dbReference type="ARBA" id="ARBA00022801"/>
    </source>
</evidence>
<dbReference type="CDD" id="cd01092">
    <property type="entry name" value="APP-like"/>
    <property type="match status" value="1"/>
</dbReference>
<evidence type="ECO:0000256" key="1">
    <source>
        <dbReference type="ARBA" id="ARBA00022723"/>
    </source>
</evidence>
<dbReference type="SUPFAM" id="SSF53092">
    <property type="entry name" value="Creatinase/prolidase N-terminal domain"/>
    <property type="match status" value="1"/>
</dbReference>
<keyword evidence="7" id="KW-1185">Reference proteome</keyword>
<dbReference type="PANTHER" id="PTHR46112">
    <property type="entry name" value="AMINOPEPTIDASE"/>
    <property type="match status" value="1"/>
</dbReference>
<dbReference type="Proteomes" id="UP001596310">
    <property type="component" value="Unassembled WGS sequence"/>
</dbReference>
<organism evidence="6 7">
    <name type="scientific">Lapidilactobacillus achengensis</name>
    <dbReference type="NCBI Taxonomy" id="2486000"/>
    <lineage>
        <taxon>Bacteria</taxon>
        <taxon>Bacillati</taxon>
        <taxon>Bacillota</taxon>
        <taxon>Bacilli</taxon>
        <taxon>Lactobacillales</taxon>
        <taxon>Lactobacillaceae</taxon>
        <taxon>Lapidilactobacillus</taxon>
    </lineage>
</organism>
<dbReference type="InterPro" id="IPR050659">
    <property type="entry name" value="Peptidase_M24B"/>
</dbReference>
<evidence type="ECO:0000313" key="6">
    <source>
        <dbReference type="EMBL" id="MFC6316005.1"/>
    </source>
</evidence>
<evidence type="ECO:0000259" key="4">
    <source>
        <dbReference type="Pfam" id="PF00557"/>
    </source>
</evidence>
<dbReference type="Pfam" id="PF01321">
    <property type="entry name" value="Creatinase_N"/>
    <property type="match status" value="1"/>
</dbReference>
<proteinExistence type="inferred from homology"/>
<comment type="similarity">
    <text evidence="3">Belongs to the peptidase M24B family.</text>
</comment>
<comment type="caution">
    <text evidence="6">The sequence shown here is derived from an EMBL/GenBank/DDBJ whole genome shotgun (WGS) entry which is preliminary data.</text>
</comment>
<name>A0ABW1USE2_9LACO</name>
<feature type="domain" description="Peptidase M24" evidence="4">
    <location>
        <begin position="136"/>
        <end position="339"/>
    </location>
</feature>
<dbReference type="SUPFAM" id="SSF55920">
    <property type="entry name" value="Creatinase/aminopeptidase"/>
    <property type="match status" value="1"/>
</dbReference>
<dbReference type="PANTHER" id="PTHR46112:SF3">
    <property type="entry name" value="AMINOPEPTIDASE YPDF"/>
    <property type="match status" value="1"/>
</dbReference>